<feature type="compositionally biased region" description="Basic and acidic residues" evidence="6">
    <location>
        <begin position="464"/>
        <end position="474"/>
    </location>
</feature>
<keyword evidence="3 7" id="KW-0812">Transmembrane</keyword>
<dbReference type="Pfam" id="PF01594">
    <property type="entry name" value="AI-2E_transport"/>
    <property type="match status" value="1"/>
</dbReference>
<feature type="region of interest" description="Disordered" evidence="6">
    <location>
        <begin position="424"/>
        <end position="474"/>
    </location>
</feature>
<dbReference type="AlphaFoldDB" id="A0A517TBJ9"/>
<keyword evidence="4 7" id="KW-1133">Transmembrane helix</keyword>
<dbReference type="InterPro" id="IPR002549">
    <property type="entry name" value="AI-2E-like"/>
</dbReference>
<comment type="similarity">
    <text evidence="2">Belongs to the autoinducer-2 exporter (AI-2E) (TC 2.A.86) family.</text>
</comment>
<feature type="transmembrane region" description="Helical" evidence="7">
    <location>
        <begin position="221"/>
        <end position="240"/>
    </location>
</feature>
<gene>
    <name evidence="8" type="ORF">V22_30130</name>
</gene>
<sequence>MPPIMMTRLISLAVVTTLIVLLGIVFFQVVAPFLLPLFLAGVIAMMSRPMFGWFTTKLHGRKQLAAGVTTAVILMSVFVPLSVGITLGALELLHLGREAVLVPNWPARIENLRTSAWSSDMAEMLAPFLLEPEELAELDSISTKADDDAEASPENEEGEPSSEEEQAKIDEQRAKAAHMRVDLVEEKLSTAVKKSVRQIAEKTFGSLGATSGIAIGAIGRFAGAAISFVVFTIGLFFFLLDGPGLLRAAESLIPIPKVHQLELYLQFEQVVRAVVLSTFAAAFVQGLLTAIALSIGGFGPFVVVFLFASLAAMIPLAGTWLVWGPAAIWLFAEGHWAGAITLALFGMIVIGTADNFIRAYVLNGAAKLHPLLAFVSVIGGLQALGIWGVFIAPVIASCLYALMKIFNAELQDMSIDKTTERTFKESELATTNAESTQGESETTESESESATQQDVEDNVAGNSEKPKSVTEDIK</sequence>
<dbReference type="PANTHER" id="PTHR21716:SF4">
    <property type="entry name" value="TRANSMEMBRANE PROTEIN 245"/>
    <property type="match status" value="1"/>
</dbReference>
<feature type="compositionally biased region" description="Acidic residues" evidence="6">
    <location>
        <begin position="147"/>
        <end position="164"/>
    </location>
</feature>
<evidence type="ECO:0000256" key="2">
    <source>
        <dbReference type="ARBA" id="ARBA00009773"/>
    </source>
</evidence>
<evidence type="ECO:0000256" key="7">
    <source>
        <dbReference type="SAM" id="Phobius"/>
    </source>
</evidence>
<feature type="transmembrane region" description="Helical" evidence="7">
    <location>
        <begin position="335"/>
        <end position="353"/>
    </location>
</feature>
<feature type="transmembrane region" description="Helical" evidence="7">
    <location>
        <begin position="301"/>
        <end position="323"/>
    </location>
</feature>
<reference evidence="8 9" key="1">
    <citation type="submission" date="2019-02" db="EMBL/GenBank/DDBJ databases">
        <title>Deep-cultivation of Planctomycetes and their phenomic and genomic characterization uncovers novel biology.</title>
        <authorList>
            <person name="Wiegand S."/>
            <person name="Jogler M."/>
            <person name="Boedeker C."/>
            <person name="Pinto D."/>
            <person name="Vollmers J."/>
            <person name="Rivas-Marin E."/>
            <person name="Kohn T."/>
            <person name="Peeters S.H."/>
            <person name="Heuer A."/>
            <person name="Rast P."/>
            <person name="Oberbeckmann S."/>
            <person name="Bunk B."/>
            <person name="Jeske O."/>
            <person name="Meyerdierks A."/>
            <person name="Storesund J.E."/>
            <person name="Kallscheuer N."/>
            <person name="Luecker S."/>
            <person name="Lage O.M."/>
            <person name="Pohl T."/>
            <person name="Merkel B.J."/>
            <person name="Hornburger P."/>
            <person name="Mueller R.-W."/>
            <person name="Bruemmer F."/>
            <person name="Labrenz M."/>
            <person name="Spormann A.M."/>
            <person name="Op den Camp H."/>
            <person name="Overmann J."/>
            <person name="Amann R."/>
            <person name="Jetten M.S.M."/>
            <person name="Mascher T."/>
            <person name="Medema M.H."/>
            <person name="Devos D.P."/>
            <person name="Kaster A.-K."/>
            <person name="Ovreas L."/>
            <person name="Rohde M."/>
            <person name="Galperin M.Y."/>
            <person name="Jogler C."/>
        </authorList>
    </citation>
    <scope>NUCLEOTIDE SEQUENCE [LARGE SCALE GENOMIC DNA]</scope>
    <source>
        <strain evidence="8 9">V22</strain>
    </source>
</reference>
<keyword evidence="5 7" id="KW-0472">Membrane</keyword>
<evidence type="ECO:0000313" key="9">
    <source>
        <dbReference type="Proteomes" id="UP000319976"/>
    </source>
</evidence>
<evidence type="ECO:0000256" key="5">
    <source>
        <dbReference type="ARBA" id="ARBA00023136"/>
    </source>
</evidence>
<comment type="subcellular location">
    <subcellularLocation>
        <location evidence="1">Membrane</location>
        <topology evidence="1">Multi-pass membrane protein</topology>
    </subcellularLocation>
</comment>
<dbReference type="PANTHER" id="PTHR21716">
    <property type="entry name" value="TRANSMEMBRANE PROTEIN"/>
    <property type="match status" value="1"/>
</dbReference>
<evidence type="ECO:0000256" key="4">
    <source>
        <dbReference type="ARBA" id="ARBA00022989"/>
    </source>
</evidence>
<accession>A0A517TBJ9</accession>
<feature type="region of interest" description="Disordered" evidence="6">
    <location>
        <begin position="142"/>
        <end position="171"/>
    </location>
</feature>
<feature type="transmembrane region" description="Helical" evidence="7">
    <location>
        <begin position="384"/>
        <end position="403"/>
    </location>
</feature>
<evidence type="ECO:0000256" key="3">
    <source>
        <dbReference type="ARBA" id="ARBA00022692"/>
    </source>
</evidence>
<evidence type="ECO:0000256" key="1">
    <source>
        <dbReference type="ARBA" id="ARBA00004141"/>
    </source>
</evidence>
<proteinExistence type="inferred from homology"/>
<feature type="transmembrane region" description="Helical" evidence="7">
    <location>
        <begin position="12"/>
        <end position="44"/>
    </location>
</feature>
<dbReference type="EMBL" id="CP036316">
    <property type="protein sequence ID" value="QDT65752.1"/>
    <property type="molecule type" value="Genomic_DNA"/>
</dbReference>
<protein>
    <submittedName>
        <fullName evidence="8">Putative inner membrane protein</fullName>
    </submittedName>
</protein>
<evidence type="ECO:0000256" key="6">
    <source>
        <dbReference type="SAM" id="MobiDB-lite"/>
    </source>
</evidence>
<dbReference type="OrthoDB" id="9815028at2"/>
<feature type="transmembrane region" description="Helical" evidence="7">
    <location>
        <begin position="270"/>
        <end position="294"/>
    </location>
</feature>
<evidence type="ECO:0000313" key="8">
    <source>
        <dbReference type="EMBL" id="QDT65752.1"/>
    </source>
</evidence>
<dbReference type="Proteomes" id="UP000319976">
    <property type="component" value="Chromosome"/>
</dbReference>
<dbReference type="GO" id="GO:0016020">
    <property type="term" value="C:membrane"/>
    <property type="evidence" value="ECO:0007669"/>
    <property type="project" value="UniProtKB-SubCell"/>
</dbReference>
<feature type="transmembrane region" description="Helical" evidence="7">
    <location>
        <begin position="64"/>
        <end position="90"/>
    </location>
</feature>
<dbReference type="KEGG" id="chya:V22_30130"/>
<keyword evidence="9" id="KW-1185">Reference proteome</keyword>
<name>A0A517TBJ9_9PLAN</name>
<organism evidence="8 9">
    <name type="scientific">Calycomorphotria hydatis</name>
    <dbReference type="NCBI Taxonomy" id="2528027"/>
    <lineage>
        <taxon>Bacteria</taxon>
        <taxon>Pseudomonadati</taxon>
        <taxon>Planctomycetota</taxon>
        <taxon>Planctomycetia</taxon>
        <taxon>Planctomycetales</taxon>
        <taxon>Planctomycetaceae</taxon>
        <taxon>Calycomorphotria</taxon>
    </lineage>
</organism>